<dbReference type="OrthoDB" id="3646434at2759"/>
<evidence type="ECO:0000313" key="3">
    <source>
        <dbReference type="Proteomes" id="UP000660729"/>
    </source>
</evidence>
<feature type="compositionally biased region" description="Basic and acidic residues" evidence="1">
    <location>
        <begin position="7"/>
        <end position="17"/>
    </location>
</feature>
<gene>
    <name evidence="2" type="ORF">HII31_01405</name>
</gene>
<organism evidence="2 3">
    <name type="scientific">Pseudocercospora fuligena</name>
    <dbReference type="NCBI Taxonomy" id="685502"/>
    <lineage>
        <taxon>Eukaryota</taxon>
        <taxon>Fungi</taxon>
        <taxon>Dikarya</taxon>
        <taxon>Ascomycota</taxon>
        <taxon>Pezizomycotina</taxon>
        <taxon>Dothideomycetes</taxon>
        <taxon>Dothideomycetidae</taxon>
        <taxon>Mycosphaerellales</taxon>
        <taxon>Mycosphaerellaceae</taxon>
        <taxon>Pseudocercospora</taxon>
    </lineage>
</organism>
<feature type="region of interest" description="Disordered" evidence="1">
    <location>
        <begin position="244"/>
        <end position="272"/>
    </location>
</feature>
<evidence type="ECO:0000313" key="2">
    <source>
        <dbReference type="EMBL" id="KAF7197250.1"/>
    </source>
</evidence>
<reference evidence="2" key="1">
    <citation type="submission" date="2020-04" db="EMBL/GenBank/DDBJ databases">
        <title>Draft genome resource of the tomato pathogen Pseudocercospora fuligena.</title>
        <authorList>
            <person name="Zaccaron A."/>
        </authorList>
    </citation>
    <scope>NUCLEOTIDE SEQUENCE</scope>
    <source>
        <strain evidence="2">PF001</strain>
    </source>
</reference>
<dbReference type="Proteomes" id="UP000660729">
    <property type="component" value="Unassembled WGS sequence"/>
</dbReference>
<feature type="compositionally biased region" description="Basic and acidic residues" evidence="1">
    <location>
        <begin position="244"/>
        <end position="253"/>
    </location>
</feature>
<feature type="compositionally biased region" description="Basic residues" evidence="1">
    <location>
        <begin position="19"/>
        <end position="28"/>
    </location>
</feature>
<accession>A0A8H6RSR0</accession>
<sequence length="272" mass="30525">MSTRSSSKRDRSADSRSRTPPKPKKRLAKLTPASPPPRKKQYHNMLEGYGGLYSISDHGPSVGTKGCRTCIGVYFETGPDTYFLGHFNTEVKRDANSDSQDEHDAWRIDLDDVTDKQKLFREIHNSAYEGLHKALPVGPNKRMRKTLIVVCPQSGIEGKQYVGDAMLSGLLSWLKIRKSKRDRYLDKVVRKEGFIVEFGKGEPMFFDGDEPEGWTAVDFLTLKQKEIGLTVSLSGKQILYDKDGVEYERKPEPGDDDDSDASVDTDDLSGAE</sequence>
<comment type="caution">
    <text evidence="2">The sequence shown here is derived from an EMBL/GenBank/DDBJ whole genome shotgun (WGS) entry which is preliminary data.</text>
</comment>
<dbReference type="AlphaFoldDB" id="A0A8H6RSR0"/>
<dbReference type="EMBL" id="JABCIY010000018">
    <property type="protein sequence ID" value="KAF7197250.1"/>
    <property type="molecule type" value="Genomic_DNA"/>
</dbReference>
<proteinExistence type="predicted"/>
<feature type="compositionally biased region" description="Acidic residues" evidence="1">
    <location>
        <begin position="254"/>
        <end position="272"/>
    </location>
</feature>
<evidence type="ECO:0000256" key="1">
    <source>
        <dbReference type="SAM" id="MobiDB-lite"/>
    </source>
</evidence>
<protein>
    <submittedName>
        <fullName evidence="2">Uncharacterized protein</fullName>
    </submittedName>
</protein>
<keyword evidence="3" id="KW-1185">Reference proteome</keyword>
<feature type="region of interest" description="Disordered" evidence="1">
    <location>
        <begin position="1"/>
        <end position="42"/>
    </location>
</feature>
<name>A0A8H6RSR0_9PEZI</name>